<keyword evidence="2 10" id="KW-0812">Transmembrane</keyword>
<reference evidence="14" key="1">
    <citation type="submission" date="2025-08" db="UniProtKB">
        <authorList>
            <consortium name="RefSeq"/>
        </authorList>
    </citation>
    <scope>IDENTIFICATION</scope>
</reference>
<dbReference type="Pfam" id="PF07686">
    <property type="entry name" value="V-set"/>
    <property type="match status" value="1"/>
</dbReference>
<dbReference type="GO" id="GO:0009986">
    <property type="term" value="C:cell surface"/>
    <property type="evidence" value="ECO:0007669"/>
    <property type="project" value="TreeGrafter"/>
</dbReference>
<dbReference type="GeneID" id="103361276"/>
<feature type="compositionally biased region" description="Polar residues" evidence="9">
    <location>
        <begin position="319"/>
        <end position="330"/>
    </location>
</feature>
<evidence type="ECO:0000256" key="9">
    <source>
        <dbReference type="SAM" id="MobiDB-lite"/>
    </source>
</evidence>
<dbReference type="GO" id="GO:0016020">
    <property type="term" value="C:membrane"/>
    <property type="evidence" value="ECO:0007669"/>
    <property type="project" value="UniProtKB-SubCell"/>
</dbReference>
<keyword evidence="5 10" id="KW-0472">Membrane</keyword>
<protein>
    <submittedName>
        <fullName evidence="14">Poliovirus receptor-like isoform X1</fullName>
    </submittedName>
</protein>
<dbReference type="GO" id="GO:0150079">
    <property type="term" value="P:negative regulation of neuroinflammatory response"/>
    <property type="evidence" value="ECO:0007669"/>
    <property type="project" value="TreeGrafter"/>
</dbReference>
<feature type="domain" description="Ig-like" evidence="12">
    <location>
        <begin position="54"/>
        <end position="156"/>
    </location>
</feature>
<dbReference type="RefSeq" id="XP_008285535.1">
    <property type="nucleotide sequence ID" value="XM_008287313.1"/>
</dbReference>
<dbReference type="PANTHER" id="PTHR46841">
    <property type="entry name" value="OX-2 MEMBRANE GLYCOPROTEIN"/>
    <property type="match status" value="1"/>
</dbReference>
<dbReference type="PANTHER" id="PTHR46841:SF7">
    <property type="entry name" value="IG-LIKE DOMAIN-CONTAINING PROTEIN"/>
    <property type="match status" value="1"/>
</dbReference>
<feature type="region of interest" description="Disordered" evidence="9">
    <location>
        <begin position="314"/>
        <end position="375"/>
    </location>
</feature>
<dbReference type="AlphaFoldDB" id="A0A9Y4JZR7"/>
<keyword evidence="7" id="KW-0325">Glycoprotein</keyword>
<dbReference type="GO" id="GO:0030424">
    <property type="term" value="C:axon"/>
    <property type="evidence" value="ECO:0007669"/>
    <property type="project" value="TreeGrafter"/>
</dbReference>
<evidence type="ECO:0000256" key="6">
    <source>
        <dbReference type="ARBA" id="ARBA00023157"/>
    </source>
</evidence>
<evidence type="ECO:0000313" key="14">
    <source>
        <dbReference type="RefSeq" id="XP_008285535.1"/>
    </source>
</evidence>
<evidence type="ECO:0000256" key="3">
    <source>
        <dbReference type="ARBA" id="ARBA00022729"/>
    </source>
</evidence>
<evidence type="ECO:0000256" key="1">
    <source>
        <dbReference type="ARBA" id="ARBA00004167"/>
    </source>
</evidence>
<dbReference type="InterPro" id="IPR013783">
    <property type="entry name" value="Ig-like_fold"/>
</dbReference>
<feature type="chain" id="PRO_5041461685" evidence="11">
    <location>
        <begin position="26"/>
        <end position="375"/>
    </location>
</feature>
<name>A0A9Y4JZR7_9TELE</name>
<evidence type="ECO:0000256" key="5">
    <source>
        <dbReference type="ARBA" id="ARBA00023136"/>
    </source>
</evidence>
<dbReference type="InterPro" id="IPR036179">
    <property type="entry name" value="Ig-like_dom_sf"/>
</dbReference>
<keyword evidence="6" id="KW-1015">Disulfide bond</keyword>
<comment type="subcellular location">
    <subcellularLocation>
        <location evidence="1">Membrane</location>
        <topology evidence="1">Single-pass membrane protein</topology>
    </subcellularLocation>
</comment>
<dbReference type="Proteomes" id="UP000694891">
    <property type="component" value="Unplaced"/>
</dbReference>
<sequence>MKLSTALSMTPSLGAFLVSFSLTLAGEQHAAATMSHCELLCIYFVLGVLQKGRTAVIETQPTVVAAAGGEAQLNCQLLQSKEVLQVTWQKVLRDGEKNLGTYNKYSGQTVNPEFADKMEFRYTGLQNCSIVVRNMTEQDEGCYRCLFNTYPEGALTATTCLQVYELHEPVLRVGESDSSAESLVSCSATGRPAPTVTLNVTQQHLHFSHHNTVSVNNNNGTVTVTTTAVLSGFHGNGTQVSCAARLLSGPQMETVLMIPEVKLTEDSYEKLESDKSESDPTWIIVLVVMMVACGAVVVIISAVIKRRSLNRDPEKIKTPQKSGQDIQGITTPLIRQENEQLRQRTSTSTKKSPPIKHQKHSPSTAKRLFEDSETC</sequence>
<dbReference type="InterPro" id="IPR013106">
    <property type="entry name" value="Ig_V-set"/>
</dbReference>
<dbReference type="InterPro" id="IPR003599">
    <property type="entry name" value="Ig_sub"/>
</dbReference>
<dbReference type="GO" id="GO:0098632">
    <property type="term" value="F:cell-cell adhesion mediator activity"/>
    <property type="evidence" value="ECO:0007669"/>
    <property type="project" value="InterPro"/>
</dbReference>
<dbReference type="GO" id="GO:0034113">
    <property type="term" value="P:heterotypic cell-cell adhesion"/>
    <property type="evidence" value="ECO:0007669"/>
    <property type="project" value="TreeGrafter"/>
</dbReference>
<keyword evidence="4 10" id="KW-1133">Transmembrane helix</keyword>
<dbReference type="Gene3D" id="2.60.40.10">
    <property type="entry name" value="Immunoglobulins"/>
    <property type="match status" value="2"/>
</dbReference>
<evidence type="ECO:0000256" key="8">
    <source>
        <dbReference type="ARBA" id="ARBA00023319"/>
    </source>
</evidence>
<feature type="signal peptide" evidence="11">
    <location>
        <begin position="1"/>
        <end position="25"/>
    </location>
</feature>
<evidence type="ECO:0000256" key="7">
    <source>
        <dbReference type="ARBA" id="ARBA00023180"/>
    </source>
</evidence>
<feature type="transmembrane region" description="Helical" evidence="10">
    <location>
        <begin position="282"/>
        <end position="304"/>
    </location>
</feature>
<evidence type="ECO:0000256" key="10">
    <source>
        <dbReference type="SAM" id="Phobius"/>
    </source>
</evidence>
<keyword evidence="8" id="KW-0393">Immunoglobulin domain</keyword>
<dbReference type="InterPro" id="IPR007110">
    <property type="entry name" value="Ig-like_dom"/>
</dbReference>
<evidence type="ECO:0000256" key="2">
    <source>
        <dbReference type="ARBA" id="ARBA00022692"/>
    </source>
</evidence>
<dbReference type="PROSITE" id="PS50835">
    <property type="entry name" value="IG_LIKE"/>
    <property type="match status" value="1"/>
</dbReference>
<evidence type="ECO:0000256" key="11">
    <source>
        <dbReference type="SAM" id="SignalP"/>
    </source>
</evidence>
<dbReference type="GO" id="GO:0043025">
    <property type="term" value="C:neuronal cell body"/>
    <property type="evidence" value="ECO:0007669"/>
    <property type="project" value="TreeGrafter"/>
</dbReference>
<accession>A0A9Y4JZR7</accession>
<evidence type="ECO:0000313" key="13">
    <source>
        <dbReference type="Proteomes" id="UP000694891"/>
    </source>
</evidence>
<keyword evidence="3 11" id="KW-0732">Signal</keyword>
<organism evidence="13 14">
    <name type="scientific">Stegastes partitus</name>
    <name type="common">bicolor damselfish</name>
    <dbReference type="NCBI Taxonomy" id="144197"/>
    <lineage>
        <taxon>Eukaryota</taxon>
        <taxon>Metazoa</taxon>
        <taxon>Chordata</taxon>
        <taxon>Craniata</taxon>
        <taxon>Vertebrata</taxon>
        <taxon>Euteleostomi</taxon>
        <taxon>Actinopterygii</taxon>
        <taxon>Neopterygii</taxon>
        <taxon>Teleostei</taxon>
        <taxon>Neoteleostei</taxon>
        <taxon>Acanthomorphata</taxon>
        <taxon>Ovalentaria</taxon>
        <taxon>Pomacentridae</taxon>
        <taxon>Stegastes</taxon>
    </lineage>
</organism>
<evidence type="ECO:0000259" key="12">
    <source>
        <dbReference type="PROSITE" id="PS50835"/>
    </source>
</evidence>
<dbReference type="SMART" id="SM00409">
    <property type="entry name" value="IG"/>
    <property type="match status" value="1"/>
</dbReference>
<keyword evidence="13" id="KW-1185">Reference proteome</keyword>
<gene>
    <name evidence="14" type="primary">LOC103361276</name>
</gene>
<dbReference type="SUPFAM" id="SSF48726">
    <property type="entry name" value="Immunoglobulin"/>
    <property type="match status" value="2"/>
</dbReference>
<proteinExistence type="predicted"/>
<dbReference type="InterPro" id="IPR047164">
    <property type="entry name" value="OX2G-like"/>
</dbReference>
<evidence type="ECO:0000256" key="4">
    <source>
        <dbReference type="ARBA" id="ARBA00022989"/>
    </source>
</evidence>